<evidence type="ECO:0000313" key="3">
    <source>
        <dbReference type="Proteomes" id="UP000291116"/>
    </source>
</evidence>
<accession>A0A448Z6C2</accession>
<feature type="chain" id="PRO_5019077695" evidence="1">
    <location>
        <begin position="19"/>
        <end position="272"/>
    </location>
</feature>
<reference evidence="2 3" key="1">
    <citation type="submission" date="2019-01" db="EMBL/GenBank/DDBJ databases">
        <authorList>
            <person name="Ferrante I. M."/>
        </authorList>
    </citation>
    <scope>NUCLEOTIDE SEQUENCE [LARGE SCALE GENOMIC DNA]</scope>
    <source>
        <strain evidence="2 3">B856</strain>
    </source>
</reference>
<sequence>MRISMLLLLVVGPFCGSAFIFEKPLADIKKVVEAQHQERLSFGLNIGKPGDISRLPIQGIEFDLTKHTPKSTDDFVKMPGAHGPPQLRYLSGGVHTLSVVSNGSFVSMAGSEIVEVLKGCWEIIWKDGDPSGSLLCGFEVDQDYKRNDAILPKGNVYVSFNAWTSEGLEQAQQRKTRIMKLATTALEKKQEELDMMKKTSNLIQKAIHFYNAINAVEDYTLLPVKTVESIPDPDSVVHFKGDLFLSTKGMVWRRDDSNGKPTVIGNALMNST</sequence>
<keyword evidence="3" id="KW-1185">Reference proteome</keyword>
<evidence type="ECO:0000313" key="2">
    <source>
        <dbReference type="EMBL" id="VEU37576.1"/>
    </source>
</evidence>
<protein>
    <submittedName>
        <fullName evidence="2">Uncharacterized protein</fullName>
    </submittedName>
</protein>
<dbReference type="AlphaFoldDB" id="A0A448Z6C2"/>
<gene>
    <name evidence="2" type="ORF">PSNMU_V1.4_AUG-EV-PASAV3_0043800</name>
</gene>
<keyword evidence="1" id="KW-0732">Signal</keyword>
<proteinExistence type="predicted"/>
<dbReference type="OrthoDB" id="43982at2759"/>
<dbReference type="EMBL" id="CAACVS010000131">
    <property type="protein sequence ID" value="VEU37576.1"/>
    <property type="molecule type" value="Genomic_DNA"/>
</dbReference>
<dbReference type="Proteomes" id="UP000291116">
    <property type="component" value="Unassembled WGS sequence"/>
</dbReference>
<feature type="signal peptide" evidence="1">
    <location>
        <begin position="1"/>
        <end position="18"/>
    </location>
</feature>
<evidence type="ECO:0000256" key="1">
    <source>
        <dbReference type="SAM" id="SignalP"/>
    </source>
</evidence>
<organism evidence="2 3">
    <name type="scientific">Pseudo-nitzschia multistriata</name>
    <dbReference type="NCBI Taxonomy" id="183589"/>
    <lineage>
        <taxon>Eukaryota</taxon>
        <taxon>Sar</taxon>
        <taxon>Stramenopiles</taxon>
        <taxon>Ochrophyta</taxon>
        <taxon>Bacillariophyta</taxon>
        <taxon>Bacillariophyceae</taxon>
        <taxon>Bacillariophycidae</taxon>
        <taxon>Bacillariales</taxon>
        <taxon>Bacillariaceae</taxon>
        <taxon>Pseudo-nitzschia</taxon>
    </lineage>
</organism>
<name>A0A448Z6C2_9STRA</name>